<proteinExistence type="predicted"/>
<comment type="caution">
    <text evidence="3">The sequence shown here is derived from an EMBL/GenBank/DDBJ whole genome shotgun (WGS) entry which is preliminary data.</text>
</comment>
<dbReference type="EMBL" id="LGRX02001240">
    <property type="protein sequence ID" value="KAK3286516.1"/>
    <property type="molecule type" value="Genomic_DNA"/>
</dbReference>
<dbReference type="Proteomes" id="UP001190700">
    <property type="component" value="Unassembled WGS sequence"/>
</dbReference>
<feature type="region of interest" description="Disordered" evidence="2">
    <location>
        <begin position="443"/>
        <end position="466"/>
    </location>
</feature>
<dbReference type="AlphaFoldDB" id="A0AAE0LIE2"/>
<organism evidence="3 4">
    <name type="scientific">Cymbomonas tetramitiformis</name>
    <dbReference type="NCBI Taxonomy" id="36881"/>
    <lineage>
        <taxon>Eukaryota</taxon>
        <taxon>Viridiplantae</taxon>
        <taxon>Chlorophyta</taxon>
        <taxon>Pyramimonadophyceae</taxon>
        <taxon>Pyramimonadales</taxon>
        <taxon>Pyramimonadaceae</taxon>
        <taxon>Cymbomonas</taxon>
    </lineage>
</organism>
<evidence type="ECO:0000313" key="3">
    <source>
        <dbReference type="EMBL" id="KAK3286516.1"/>
    </source>
</evidence>
<feature type="compositionally biased region" description="Polar residues" evidence="2">
    <location>
        <begin position="136"/>
        <end position="146"/>
    </location>
</feature>
<evidence type="ECO:0000313" key="4">
    <source>
        <dbReference type="Proteomes" id="UP001190700"/>
    </source>
</evidence>
<feature type="compositionally biased region" description="Polar residues" evidence="2">
    <location>
        <begin position="51"/>
        <end position="76"/>
    </location>
</feature>
<name>A0AAE0LIE2_9CHLO</name>
<keyword evidence="4" id="KW-1185">Reference proteome</keyword>
<keyword evidence="1" id="KW-0175">Coiled coil</keyword>
<accession>A0AAE0LIE2</accession>
<protein>
    <submittedName>
        <fullName evidence="3">Uncharacterized protein</fullName>
    </submittedName>
</protein>
<feature type="coiled-coil region" evidence="1">
    <location>
        <begin position="237"/>
        <end position="411"/>
    </location>
</feature>
<feature type="region of interest" description="Disordered" evidence="2">
    <location>
        <begin position="33"/>
        <end position="146"/>
    </location>
</feature>
<evidence type="ECO:0000256" key="1">
    <source>
        <dbReference type="SAM" id="Coils"/>
    </source>
</evidence>
<reference evidence="3 4" key="1">
    <citation type="journal article" date="2015" name="Genome Biol. Evol.">
        <title>Comparative Genomics of a Bacterivorous Green Alga Reveals Evolutionary Causalities and Consequences of Phago-Mixotrophic Mode of Nutrition.</title>
        <authorList>
            <person name="Burns J.A."/>
            <person name="Paasch A."/>
            <person name="Narechania A."/>
            <person name="Kim E."/>
        </authorList>
    </citation>
    <scope>NUCLEOTIDE SEQUENCE [LARGE SCALE GENOMIC DNA]</scope>
    <source>
        <strain evidence="3 4">PLY_AMNH</strain>
    </source>
</reference>
<sequence length="466" mass="51738">MSGDETSRQLANLINKCTIPAGTNKAALNRVIARLESTGPSPGVSERQDQTVKNPSVQSEGTRGSISVTASGQGTSERPRILQAAGRPERPASAGRTSVTPAAQRPGVVQPQSKARPASVGVRPSSAPRRPIVSEAPTNQDSFNDPNIVSHQRFLELLSRNKELEHTVKERDEEVKLLKGKVSKLAREKAALASQTTAASSKSRGRDTQIWNHEVGARKDARLANIMKSAKTHEMQRNDALEQIKGLEMIIDQLREEVEDKAQEVAESRQSEQTAEELLRDELNLRRDLEKKLKAGMDAVGDMEKEMSSLRIQLEEAQGEVVQLQNTRQELLARTVKRDHKIDELHKKLLQTTNRLEAEETRRIKADEDIAALDERMRIIRRKNSVLEGKLSSEENSKKATSAELQIKEEECRLLASMVTMSWNGQPQESGIAGHIQYASEASMAIDDQMENPLESHSSLGHEEEQ</sequence>
<gene>
    <name evidence="3" type="ORF">CYMTET_5935</name>
</gene>
<evidence type="ECO:0000256" key="2">
    <source>
        <dbReference type="SAM" id="MobiDB-lite"/>
    </source>
</evidence>